<evidence type="ECO:0000313" key="1">
    <source>
        <dbReference type="EMBL" id="XDK36640.1"/>
    </source>
</evidence>
<evidence type="ECO:0008006" key="2">
    <source>
        <dbReference type="Google" id="ProtNLM"/>
    </source>
</evidence>
<dbReference type="AlphaFoldDB" id="A0AB39I1M4"/>
<gene>
    <name evidence="1" type="ORF">AB4Y39_23525</name>
</gene>
<sequence>MKFELTKFEHTKNPDIQWALSELERIKEKAAIAEDENLANNCWRESEALQLTLTYIKAFHKLKNADYREAWYDLEQCEIKCKIIARNSSEEFCLAKNIHFISQQVSNLQSLYPYCVFSSPGMVVGYYSCGICDHKIRPRSRCAHKKGKIYNGKLCVHIAHDIVLKEISIVSKPVQKYSVVHNDETLDFSALQYLMPALEEAFDEWAFIKKTKSFPIDMFSRVDLDSECPCKSGEIFRQCCSNKADVTIPHLEFLLPRAVPNLPKIRFPY</sequence>
<reference evidence="1" key="1">
    <citation type="submission" date="2024-07" db="EMBL/GenBank/DDBJ databases">
        <title>Identification and characteristics of a novel species of coltsfoot's symbiotic bacteria.</title>
        <authorList>
            <person name="Juszczyk A."/>
            <person name="Jasielczuk I."/>
            <person name="Gurgul A."/>
            <person name="Rogala M."/>
            <person name="Kowalczyk A."/>
            <person name="Szmatola T."/>
            <person name="Kosecka-Strojek M."/>
            <person name="Arent Z."/>
            <person name="Latowski D."/>
        </authorList>
    </citation>
    <scope>NUCLEOTIDE SEQUENCE</scope>
    <source>
        <strain evidence="1">Hg7Tf</strain>
    </source>
</reference>
<dbReference type="EMBL" id="CP162607">
    <property type="protein sequence ID" value="XDK36640.1"/>
    <property type="molecule type" value="Genomic_DNA"/>
</dbReference>
<protein>
    <recommendedName>
        <fullName evidence="2">Zinc chelation protein SecC</fullName>
    </recommendedName>
</protein>
<accession>A0AB39I1M4</accession>
<dbReference type="RefSeq" id="WP_280043165.1">
    <property type="nucleotide sequence ID" value="NZ_CP162607.1"/>
</dbReference>
<name>A0AB39I1M4_9PSED</name>
<organism evidence="1">
    <name type="scientific">Pseudomonas sp. Hg7Tf</name>
    <dbReference type="NCBI Taxonomy" id="3236988"/>
    <lineage>
        <taxon>Bacteria</taxon>
        <taxon>Pseudomonadati</taxon>
        <taxon>Pseudomonadota</taxon>
        <taxon>Gammaproteobacteria</taxon>
        <taxon>Pseudomonadales</taxon>
        <taxon>Pseudomonadaceae</taxon>
        <taxon>Pseudomonas</taxon>
    </lineage>
</organism>
<proteinExistence type="predicted"/>